<keyword evidence="3" id="KW-1185">Reference proteome</keyword>
<evidence type="ECO:0000313" key="3">
    <source>
        <dbReference type="Proteomes" id="UP001556367"/>
    </source>
</evidence>
<comment type="caution">
    <text evidence="2">The sequence shown here is derived from an EMBL/GenBank/DDBJ whole genome shotgun (WGS) entry which is preliminary data.</text>
</comment>
<proteinExistence type="predicted"/>
<name>A0ABR3JC48_9AGAR</name>
<feature type="domain" description="GST N-terminal" evidence="1">
    <location>
        <begin position="1"/>
        <end position="41"/>
    </location>
</feature>
<dbReference type="Gene3D" id="1.20.1050.10">
    <property type="match status" value="1"/>
</dbReference>
<dbReference type="EMBL" id="JASNQZ010000008">
    <property type="protein sequence ID" value="KAL0953214.1"/>
    <property type="molecule type" value="Genomic_DNA"/>
</dbReference>
<protein>
    <recommendedName>
        <fullName evidence="1">GST N-terminal domain-containing protein</fullName>
    </recommendedName>
</protein>
<dbReference type="PROSITE" id="PS50404">
    <property type="entry name" value="GST_NTER"/>
    <property type="match status" value="1"/>
</dbReference>
<dbReference type="InterPro" id="IPR054416">
    <property type="entry name" value="GST_UstS-like_C"/>
</dbReference>
<evidence type="ECO:0000313" key="2">
    <source>
        <dbReference type="EMBL" id="KAL0953214.1"/>
    </source>
</evidence>
<accession>A0ABR3JC48</accession>
<dbReference type="Pfam" id="PF22041">
    <property type="entry name" value="GST_C_7"/>
    <property type="match status" value="1"/>
</dbReference>
<dbReference type="InterPro" id="IPR004045">
    <property type="entry name" value="Glutathione_S-Trfase_N"/>
</dbReference>
<organism evidence="2 3">
    <name type="scientific">Hohenbuehelia grisea</name>
    <dbReference type="NCBI Taxonomy" id="104357"/>
    <lineage>
        <taxon>Eukaryota</taxon>
        <taxon>Fungi</taxon>
        <taxon>Dikarya</taxon>
        <taxon>Basidiomycota</taxon>
        <taxon>Agaricomycotina</taxon>
        <taxon>Agaricomycetes</taxon>
        <taxon>Agaricomycetidae</taxon>
        <taxon>Agaricales</taxon>
        <taxon>Pleurotineae</taxon>
        <taxon>Pleurotaceae</taxon>
        <taxon>Hohenbuehelia</taxon>
    </lineage>
</organism>
<dbReference type="Proteomes" id="UP001556367">
    <property type="component" value="Unassembled WGS sequence"/>
</dbReference>
<dbReference type="SUPFAM" id="SSF52833">
    <property type="entry name" value="Thioredoxin-like"/>
    <property type="match status" value="1"/>
</dbReference>
<evidence type="ECO:0000259" key="1">
    <source>
        <dbReference type="PROSITE" id="PS50404"/>
    </source>
</evidence>
<gene>
    <name evidence="2" type="ORF">HGRIS_004468</name>
</gene>
<sequence length="188" mass="21248">MISTLPMIRDPTQLASDGKPIVLAESYAIIKYLDRTYPDKPVIPEGTDALQTAWMKFVWTVVVSKISPIYLPRGPSILSERAKEYFIRTRNEWLGPLDKMCPDEDKAWAEVEEGFSQVAAALDVNGVEEGRNLQVIPGQTSYADFVVLGVLLWGQTVISQEKLDEIRNWNGGRWGKILDMHKDLTRIV</sequence>
<dbReference type="Gene3D" id="3.40.30.10">
    <property type="entry name" value="Glutaredoxin"/>
    <property type="match status" value="1"/>
</dbReference>
<reference evidence="3" key="1">
    <citation type="submission" date="2024-06" db="EMBL/GenBank/DDBJ databases">
        <title>Multi-omics analyses provide insights into the biosynthesis of the anticancer antibiotic pleurotin in Hohenbuehelia grisea.</title>
        <authorList>
            <person name="Weaver J.A."/>
            <person name="Alberti F."/>
        </authorList>
    </citation>
    <scope>NUCLEOTIDE SEQUENCE [LARGE SCALE GENOMIC DNA]</scope>
    <source>
        <strain evidence="3">T-177</strain>
    </source>
</reference>
<dbReference type="InterPro" id="IPR036249">
    <property type="entry name" value="Thioredoxin-like_sf"/>
</dbReference>